<evidence type="ECO:0000256" key="1">
    <source>
        <dbReference type="SAM" id="SignalP"/>
    </source>
</evidence>
<evidence type="ECO:0000313" key="2">
    <source>
        <dbReference type="EMBL" id="GAA5497207.1"/>
    </source>
</evidence>
<sequence>MNIATMLLLALCTSALGLEPTKLKATASRIDGESDQFAYRIDYESEHPAKLGVRKGHILQQRIVKFYDGEVHVGSYFYWQEIGSHLPSAIISQDLLVKPAKFTEVRFVDRFYDVNWRDDRWSEEELGKWYTQTWHLFNSCNPNKDGYGYYLCAIEDVPRMEGYLKGSGFTIFAVLEHTFTLPNKVVLYQKAGAEQAGAGQPTTSRESEIDP</sequence>
<reference evidence="2 3" key="1">
    <citation type="submission" date="2024-02" db="EMBL/GenBank/DDBJ databases">
        <title>Rubritalea halochordaticola NBRC 107102.</title>
        <authorList>
            <person name="Ichikawa N."/>
            <person name="Katano-Makiyama Y."/>
            <person name="Hidaka K."/>
        </authorList>
    </citation>
    <scope>NUCLEOTIDE SEQUENCE [LARGE SCALE GENOMIC DNA]</scope>
    <source>
        <strain evidence="2 3">NBRC 107102</strain>
    </source>
</reference>
<dbReference type="Proteomes" id="UP001424741">
    <property type="component" value="Unassembled WGS sequence"/>
</dbReference>
<feature type="signal peptide" evidence="1">
    <location>
        <begin position="1"/>
        <end position="17"/>
    </location>
</feature>
<accession>A0ABP9V766</accession>
<keyword evidence="1" id="KW-0732">Signal</keyword>
<dbReference type="RefSeq" id="WP_346189745.1">
    <property type="nucleotide sequence ID" value="NZ_BAABRL010000013.1"/>
</dbReference>
<name>A0ABP9V766_9BACT</name>
<dbReference type="EMBL" id="BAABRL010000013">
    <property type="protein sequence ID" value="GAA5497207.1"/>
    <property type="molecule type" value="Genomic_DNA"/>
</dbReference>
<feature type="chain" id="PRO_5045596070" evidence="1">
    <location>
        <begin position="18"/>
        <end position="211"/>
    </location>
</feature>
<gene>
    <name evidence="2" type="ORF">Rhal01_03400</name>
</gene>
<protein>
    <submittedName>
        <fullName evidence="2">Uncharacterized protein</fullName>
    </submittedName>
</protein>
<comment type="caution">
    <text evidence="2">The sequence shown here is derived from an EMBL/GenBank/DDBJ whole genome shotgun (WGS) entry which is preliminary data.</text>
</comment>
<proteinExistence type="predicted"/>
<keyword evidence="3" id="KW-1185">Reference proteome</keyword>
<evidence type="ECO:0000313" key="3">
    <source>
        <dbReference type="Proteomes" id="UP001424741"/>
    </source>
</evidence>
<organism evidence="2 3">
    <name type="scientific">Rubritalea halochordaticola</name>
    <dbReference type="NCBI Taxonomy" id="714537"/>
    <lineage>
        <taxon>Bacteria</taxon>
        <taxon>Pseudomonadati</taxon>
        <taxon>Verrucomicrobiota</taxon>
        <taxon>Verrucomicrobiia</taxon>
        <taxon>Verrucomicrobiales</taxon>
        <taxon>Rubritaleaceae</taxon>
        <taxon>Rubritalea</taxon>
    </lineage>
</organism>